<comment type="caution">
    <text evidence="1">The sequence shown here is derived from an EMBL/GenBank/DDBJ whole genome shotgun (WGS) entry which is preliminary data.</text>
</comment>
<evidence type="ECO:0000313" key="1">
    <source>
        <dbReference type="EMBL" id="GGL44484.1"/>
    </source>
</evidence>
<name>A0A830FDI7_9EURY</name>
<dbReference type="Proteomes" id="UP000628840">
    <property type="component" value="Unassembled WGS sequence"/>
</dbReference>
<keyword evidence="2" id="KW-1185">Reference proteome</keyword>
<accession>A0A830FDI7</accession>
<evidence type="ECO:0000313" key="2">
    <source>
        <dbReference type="Proteomes" id="UP000628840"/>
    </source>
</evidence>
<organism evidence="1 2">
    <name type="scientific">Halarchaeum grantii</name>
    <dbReference type="NCBI Taxonomy" id="1193105"/>
    <lineage>
        <taxon>Archaea</taxon>
        <taxon>Methanobacteriati</taxon>
        <taxon>Methanobacteriota</taxon>
        <taxon>Stenosarchaea group</taxon>
        <taxon>Halobacteria</taxon>
        <taxon>Halobacteriales</taxon>
        <taxon>Halobacteriaceae</taxon>
    </lineage>
</organism>
<reference evidence="1 2" key="1">
    <citation type="journal article" date="2019" name="Int. J. Syst. Evol. Microbiol.">
        <title>The Global Catalogue of Microorganisms (GCM) 10K type strain sequencing project: providing services to taxonomists for standard genome sequencing and annotation.</title>
        <authorList>
            <consortium name="The Broad Institute Genomics Platform"/>
            <consortium name="The Broad Institute Genome Sequencing Center for Infectious Disease"/>
            <person name="Wu L."/>
            <person name="Ma J."/>
        </authorList>
    </citation>
    <scope>NUCLEOTIDE SEQUENCE [LARGE SCALE GENOMIC DNA]</scope>
    <source>
        <strain evidence="1 2">JCM 19585</strain>
    </source>
</reference>
<gene>
    <name evidence="1" type="ORF">GCM10009037_29830</name>
</gene>
<protein>
    <submittedName>
        <fullName evidence="1">Uncharacterized protein</fullName>
    </submittedName>
</protein>
<proteinExistence type="predicted"/>
<sequence length="67" mass="7583">MRTGEGLVYTSMTGGVWSSGQRVTSLEVGYREEDIQKYRYLGAYTGYKYIEVGEPFYALDLHGGYGR</sequence>
<dbReference type="AlphaFoldDB" id="A0A830FDI7"/>
<dbReference type="EMBL" id="BMPF01000007">
    <property type="protein sequence ID" value="GGL44484.1"/>
    <property type="molecule type" value="Genomic_DNA"/>
</dbReference>